<evidence type="ECO:0000313" key="6">
    <source>
        <dbReference type="Proteomes" id="UP000295351"/>
    </source>
</evidence>
<dbReference type="Proteomes" id="UP000295351">
    <property type="component" value="Unassembled WGS sequence"/>
</dbReference>
<dbReference type="InterPro" id="IPR013858">
    <property type="entry name" value="Peptidase_M10B_C"/>
</dbReference>
<accession>A0A4R2CFL6</accession>
<evidence type="ECO:0000313" key="5">
    <source>
        <dbReference type="EMBL" id="TCN38492.1"/>
    </source>
</evidence>
<reference evidence="5 6" key="1">
    <citation type="submission" date="2019-03" db="EMBL/GenBank/DDBJ databases">
        <title>Genomic Encyclopedia of Type Strains, Phase IV (KMG-IV): sequencing the most valuable type-strain genomes for metagenomic binning, comparative biology and taxonomic classification.</title>
        <authorList>
            <person name="Goeker M."/>
        </authorList>
    </citation>
    <scope>NUCLEOTIDE SEQUENCE [LARGE SCALE GENOMIC DNA]</scope>
    <source>
        <strain evidence="5 6">DSM 18401</strain>
    </source>
</reference>
<organism evidence="5 6">
    <name type="scientific">Shinella granuli</name>
    <dbReference type="NCBI Taxonomy" id="323621"/>
    <lineage>
        <taxon>Bacteria</taxon>
        <taxon>Pseudomonadati</taxon>
        <taxon>Pseudomonadota</taxon>
        <taxon>Alphaproteobacteria</taxon>
        <taxon>Hyphomicrobiales</taxon>
        <taxon>Rhizobiaceae</taxon>
        <taxon>Shinella</taxon>
    </lineage>
</organism>
<dbReference type="InterPro" id="IPR011049">
    <property type="entry name" value="Serralysin-like_metalloprot_C"/>
</dbReference>
<protein>
    <submittedName>
        <fullName evidence="5">Putative secreted protein (Type I secretion substrate)</fullName>
    </submittedName>
</protein>
<dbReference type="Gene3D" id="2.150.10.10">
    <property type="entry name" value="Serralysin-like metalloprotease, C-terminal"/>
    <property type="match status" value="1"/>
</dbReference>
<evidence type="ECO:0000256" key="1">
    <source>
        <dbReference type="ARBA" id="ARBA00004613"/>
    </source>
</evidence>
<keyword evidence="3" id="KW-0677">Repeat</keyword>
<comment type="caution">
    <text evidence="5">The sequence shown here is derived from an EMBL/GenBank/DDBJ whole genome shotgun (WGS) entry which is preliminary data.</text>
</comment>
<dbReference type="SUPFAM" id="SSF51120">
    <property type="entry name" value="beta-Roll"/>
    <property type="match status" value="2"/>
</dbReference>
<keyword evidence="2" id="KW-0964">Secreted</keyword>
<comment type="subcellular location">
    <subcellularLocation>
        <location evidence="1">Secreted</location>
    </subcellularLocation>
</comment>
<sequence>MGIITSNYSGELDGKTSVVVGEDTYRWGEDRLLYDMVDFNVPTEGPSFTVNLKLSGSSWAVSVIRANINANFNITDATTGTSDAGRAYIDVLLAGGTGTSTITLKNAQVESLLAGNGVQKVTVGYWVNHMDLGGGNDHVVMTGGGEAENVILGTGNDTLTTDTGLMGTINGGGGADVVNLGKGGAEYVNLGRDADEIILSALADKELVVSLNGGERVLGSGKDSDTVNFTAFSARLTIDLNGASSVKTGSGEFHIRNFENAIGGRGKDTLVSNGEANILKGNGGADLFVFKTVKAATGDTILDFSQSQKDKIDLGGIDASTKSGGDQDFKFIGTAGFHNKAGELRYDKKGGDTFIHGDVNGDGKADFSIAIDANINLKASDFIL</sequence>
<gene>
    <name evidence="5" type="ORF">EV665_1193</name>
</gene>
<evidence type="ECO:0000256" key="2">
    <source>
        <dbReference type="ARBA" id="ARBA00022525"/>
    </source>
</evidence>
<dbReference type="GO" id="GO:0005509">
    <property type="term" value="F:calcium ion binding"/>
    <property type="evidence" value="ECO:0007669"/>
    <property type="project" value="InterPro"/>
</dbReference>
<keyword evidence="6" id="KW-1185">Reference proteome</keyword>
<name>A0A4R2CFL6_SHIGR</name>
<dbReference type="AlphaFoldDB" id="A0A4R2CFL6"/>
<feature type="domain" description="Peptidase M10 serralysin C-terminal" evidence="4">
    <location>
        <begin position="224"/>
        <end position="383"/>
    </location>
</feature>
<dbReference type="EMBL" id="SLVX01000019">
    <property type="protein sequence ID" value="TCN38492.1"/>
    <property type="molecule type" value="Genomic_DNA"/>
</dbReference>
<dbReference type="RefSeq" id="WP_133035917.1">
    <property type="nucleotide sequence ID" value="NZ_BAABEI010000012.1"/>
</dbReference>
<dbReference type="Pfam" id="PF08548">
    <property type="entry name" value="Peptidase_M10_C"/>
    <property type="match status" value="1"/>
</dbReference>
<proteinExistence type="predicted"/>
<evidence type="ECO:0000256" key="3">
    <source>
        <dbReference type="ARBA" id="ARBA00022737"/>
    </source>
</evidence>
<dbReference type="PRINTS" id="PR00313">
    <property type="entry name" value="CABNDNGRPT"/>
</dbReference>
<evidence type="ECO:0000259" key="4">
    <source>
        <dbReference type="Pfam" id="PF08548"/>
    </source>
</evidence>
<dbReference type="GO" id="GO:0005615">
    <property type="term" value="C:extracellular space"/>
    <property type="evidence" value="ECO:0007669"/>
    <property type="project" value="InterPro"/>
</dbReference>